<evidence type="ECO:0000313" key="2">
    <source>
        <dbReference type="EMBL" id="ESS70291.1"/>
    </source>
</evidence>
<dbReference type="SUPFAM" id="SSF110857">
    <property type="entry name" value="Gamma-glutamyl cyclotransferase-like"/>
    <property type="match status" value="1"/>
</dbReference>
<dbReference type="EMBL" id="AYLO01000116">
    <property type="protein sequence ID" value="ESS70291.1"/>
    <property type="molecule type" value="Genomic_DNA"/>
</dbReference>
<sequence length="135" mass="15378">MHCPLLFVYGTLRRNTGKKMPGLLAGYSDFIGYATFQGKLYEIDDYPGATPSGCPSDLVHGEVYHLREPDFLLPRLDEYEECGLGHPEPAEYSRELREVRLICGKAVAAWIYLYNRPTDKLKLMPSGDFIHLENH</sequence>
<dbReference type="InterPro" id="IPR013024">
    <property type="entry name" value="GGCT-like"/>
</dbReference>
<evidence type="ECO:0000259" key="1">
    <source>
        <dbReference type="Pfam" id="PF06094"/>
    </source>
</evidence>
<dbReference type="AlphaFoldDB" id="V5DSB8"/>
<name>V5DSB8_9GAMM</name>
<dbReference type="STRING" id="1116472.MGMO_124c00220"/>
<accession>V5DSB8</accession>
<dbReference type="CDD" id="cd06661">
    <property type="entry name" value="GGCT_like"/>
    <property type="match status" value="1"/>
</dbReference>
<dbReference type="OrthoDB" id="482277at2"/>
<dbReference type="eggNOG" id="COG2105">
    <property type="taxonomic scope" value="Bacteria"/>
</dbReference>
<protein>
    <recommendedName>
        <fullName evidence="1">Gamma-glutamylcyclotransferase AIG2-like domain-containing protein</fullName>
    </recommendedName>
</protein>
<dbReference type="InterPro" id="IPR036568">
    <property type="entry name" value="GGCT-like_sf"/>
</dbReference>
<reference evidence="2 3" key="1">
    <citation type="journal article" date="2013" name="Genome Announc.">
        <title>Draft Genome Sequence of the Methanotrophic Gammaproteobacterium Methyloglobulus morosus DSM 22980 Strain KoM1.</title>
        <authorList>
            <person name="Poehlein A."/>
            <person name="Deutzmann J.S."/>
            <person name="Daniel R."/>
            <person name="Simeonova D.D."/>
        </authorList>
    </citation>
    <scope>NUCLEOTIDE SEQUENCE [LARGE SCALE GENOMIC DNA]</scope>
    <source>
        <strain evidence="2 3">KoM1</strain>
    </source>
</reference>
<dbReference type="Proteomes" id="UP000017842">
    <property type="component" value="Unassembled WGS sequence"/>
</dbReference>
<dbReference type="InterPro" id="IPR009288">
    <property type="entry name" value="AIG2-like_dom"/>
</dbReference>
<dbReference type="RefSeq" id="WP_023495894.1">
    <property type="nucleotide sequence ID" value="NZ_AYLO01000116.1"/>
</dbReference>
<comment type="caution">
    <text evidence="2">The sequence shown here is derived from an EMBL/GenBank/DDBJ whole genome shotgun (WGS) entry which is preliminary data.</text>
</comment>
<feature type="domain" description="Gamma-glutamylcyclotransferase AIG2-like" evidence="1">
    <location>
        <begin position="6"/>
        <end position="129"/>
    </location>
</feature>
<organism evidence="2 3">
    <name type="scientific">Methyloglobulus morosus KoM1</name>
    <dbReference type="NCBI Taxonomy" id="1116472"/>
    <lineage>
        <taxon>Bacteria</taxon>
        <taxon>Pseudomonadati</taxon>
        <taxon>Pseudomonadota</taxon>
        <taxon>Gammaproteobacteria</taxon>
        <taxon>Methylococcales</taxon>
        <taxon>Methylococcaceae</taxon>
        <taxon>Methyloglobulus</taxon>
    </lineage>
</organism>
<dbReference type="Pfam" id="PF06094">
    <property type="entry name" value="GGACT"/>
    <property type="match status" value="1"/>
</dbReference>
<keyword evidence="3" id="KW-1185">Reference proteome</keyword>
<proteinExistence type="predicted"/>
<dbReference type="Gene3D" id="3.10.490.10">
    <property type="entry name" value="Gamma-glutamyl cyclotransferase-like"/>
    <property type="match status" value="1"/>
</dbReference>
<gene>
    <name evidence="2" type="ORF">MGMO_124c00220</name>
</gene>
<evidence type="ECO:0000313" key="3">
    <source>
        <dbReference type="Proteomes" id="UP000017842"/>
    </source>
</evidence>